<proteinExistence type="predicted"/>
<accession>A0ABU1MDH5</accession>
<keyword evidence="2" id="KW-1185">Reference proteome</keyword>
<name>A0ABU1MDH5_9HYPH</name>
<dbReference type="EMBL" id="JAVDQT010000008">
    <property type="protein sequence ID" value="MDR6434098.1"/>
    <property type="molecule type" value="Genomic_DNA"/>
</dbReference>
<reference evidence="1 2" key="1">
    <citation type="submission" date="2023-07" db="EMBL/GenBank/DDBJ databases">
        <title>Sorghum-associated microbial communities from plants grown in Nebraska, USA.</title>
        <authorList>
            <person name="Schachtman D."/>
        </authorList>
    </citation>
    <scope>NUCLEOTIDE SEQUENCE [LARGE SCALE GENOMIC DNA]</scope>
    <source>
        <strain evidence="1 2">DS1730</strain>
    </source>
</reference>
<evidence type="ECO:0000313" key="1">
    <source>
        <dbReference type="EMBL" id="MDR6434098.1"/>
    </source>
</evidence>
<sequence>MLLRMMAKRNLDKQKRRITDPPFCILISELIKRFALSDFLASLRPVGEECFEALVGQRMLDECL</sequence>
<organism evidence="1 2">
    <name type="scientific">Brucella pseudogrignonensis</name>
    <dbReference type="NCBI Taxonomy" id="419475"/>
    <lineage>
        <taxon>Bacteria</taxon>
        <taxon>Pseudomonadati</taxon>
        <taxon>Pseudomonadota</taxon>
        <taxon>Alphaproteobacteria</taxon>
        <taxon>Hyphomicrobiales</taxon>
        <taxon>Brucellaceae</taxon>
        <taxon>Brucella/Ochrobactrum group</taxon>
        <taxon>Brucella</taxon>
    </lineage>
</organism>
<comment type="caution">
    <text evidence="1">The sequence shown here is derived from an EMBL/GenBank/DDBJ whole genome shotgun (WGS) entry which is preliminary data.</text>
</comment>
<gene>
    <name evidence="1" type="ORF">J2782_003846</name>
</gene>
<protein>
    <submittedName>
        <fullName evidence="1">Uncharacterized protein</fullName>
    </submittedName>
</protein>
<evidence type="ECO:0000313" key="2">
    <source>
        <dbReference type="Proteomes" id="UP001184614"/>
    </source>
</evidence>
<dbReference type="Proteomes" id="UP001184614">
    <property type="component" value="Unassembled WGS sequence"/>
</dbReference>